<organism evidence="3 4">
    <name type="scientific">Stenomitos frigidus ULC18</name>
    <dbReference type="NCBI Taxonomy" id="2107698"/>
    <lineage>
        <taxon>Bacteria</taxon>
        <taxon>Bacillati</taxon>
        <taxon>Cyanobacteriota</taxon>
        <taxon>Cyanophyceae</taxon>
        <taxon>Leptolyngbyales</taxon>
        <taxon>Leptolyngbyaceae</taxon>
        <taxon>Stenomitos</taxon>
    </lineage>
</organism>
<comment type="caution">
    <text evidence="3">The sequence shown here is derived from an EMBL/GenBank/DDBJ whole genome shotgun (WGS) entry which is preliminary data.</text>
</comment>
<evidence type="ECO:0000256" key="1">
    <source>
        <dbReference type="SAM" id="MobiDB-lite"/>
    </source>
</evidence>
<feature type="region of interest" description="Disordered" evidence="1">
    <location>
        <begin position="54"/>
        <end position="73"/>
    </location>
</feature>
<dbReference type="EMBL" id="PVWK01000031">
    <property type="protein sequence ID" value="PSB31846.1"/>
    <property type="molecule type" value="Genomic_DNA"/>
</dbReference>
<sequence length="168" mass="18014">MKFLSRTIALTLLASMLPSVSASAMPKEPDYPCYMQMNTGRVVDLTARLCPVSINPSPSEASEAPTTEGSGSESSFLQAYKKRVALLENLAVAKLLTQKANQNPNGLAALELSLCNALAAGLNRDQIQTINDKLLPTDAQDTVRHLAGLQSMQILLEMTDDGYCTVAL</sequence>
<evidence type="ECO:0000256" key="2">
    <source>
        <dbReference type="SAM" id="SignalP"/>
    </source>
</evidence>
<protein>
    <recommendedName>
        <fullName evidence="5">Secreted protein</fullName>
    </recommendedName>
</protein>
<dbReference type="OrthoDB" id="424181at2"/>
<feature type="chain" id="PRO_5015449546" description="Secreted protein" evidence="2">
    <location>
        <begin position="25"/>
        <end position="168"/>
    </location>
</feature>
<dbReference type="Proteomes" id="UP000239576">
    <property type="component" value="Unassembled WGS sequence"/>
</dbReference>
<name>A0A2T1EGH8_9CYAN</name>
<dbReference type="AlphaFoldDB" id="A0A2T1EGH8"/>
<reference evidence="3 4" key="2">
    <citation type="submission" date="2018-03" db="EMBL/GenBank/DDBJ databases">
        <title>The ancient ancestry and fast evolution of plastids.</title>
        <authorList>
            <person name="Moore K.R."/>
            <person name="Magnabosco C."/>
            <person name="Momper L."/>
            <person name="Gold D.A."/>
            <person name="Bosak T."/>
            <person name="Fournier G.P."/>
        </authorList>
    </citation>
    <scope>NUCLEOTIDE SEQUENCE [LARGE SCALE GENOMIC DNA]</scope>
    <source>
        <strain evidence="3 4">ULC18</strain>
    </source>
</reference>
<reference evidence="4" key="1">
    <citation type="submission" date="2018-02" db="EMBL/GenBank/DDBJ databases">
        <authorList>
            <person name="Moore K."/>
            <person name="Momper L."/>
        </authorList>
    </citation>
    <scope>NUCLEOTIDE SEQUENCE [LARGE SCALE GENOMIC DNA]</scope>
    <source>
        <strain evidence="4">ULC18</strain>
    </source>
</reference>
<dbReference type="RefSeq" id="WP_106255478.1">
    <property type="nucleotide sequence ID" value="NZ_CAWNSW010000125.1"/>
</dbReference>
<feature type="signal peptide" evidence="2">
    <location>
        <begin position="1"/>
        <end position="24"/>
    </location>
</feature>
<gene>
    <name evidence="3" type="ORF">C7B82_06395</name>
</gene>
<keyword evidence="2" id="KW-0732">Signal</keyword>
<keyword evidence="4" id="KW-1185">Reference proteome</keyword>
<proteinExistence type="predicted"/>
<evidence type="ECO:0000313" key="3">
    <source>
        <dbReference type="EMBL" id="PSB31846.1"/>
    </source>
</evidence>
<accession>A0A2T1EGH8</accession>
<evidence type="ECO:0008006" key="5">
    <source>
        <dbReference type="Google" id="ProtNLM"/>
    </source>
</evidence>
<evidence type="ECO:0000313" key="4">
    <source>
        <dbReference type="Proteomes" id="UP000239576"/>
    </source>
</evidence>